<evidence type="ECO:0000313" key="3">
    <source>
        <dbReference type="Proteomes" id="UP000649345"/>
    </source>
</evidence>
<reference evidence="2" key="1">
    <citation type="submission" date="2020-08" db="EMBL/GenBank/DDBJ databases">
        <title>Genome public.</title>
        <authorList>
            <person name="Liu C."/>
            <person name="Sun Q."/>
        </authorList>
    </citation>
    <scope>NUCLEOTIDE SEQUENCE</scope>
    <source>
        <strain evidence="2">NSJ-68</strain>
    </source>
</reference>
<sequence>MEFKVVQKELELKSRGWIPTFHDVTREVLQIVRESGIKNGTVCIASHHTTCSVMVQEASHDIDAFDLEYLQHDLLDIMRKLIPDFREEGMYRHPGPIHAQFGRHVNEPGNYSSFNTDGHLRSSFFGRSETLTIKDGEVDGGEFAHVYFIDWDQVRARRRQLNVTVMGTTEDVGDRKYKNGEVLNTLRQFTEEELAYMKEFDYQLDNRKTFAETKNVPKM</sequence>
<name>A0A923RLK6_9FIRM</name>
<dbReference type="InterPro" id="IPR001602">
    <property type="entry name" value="UPF0047_YjbQ-like"/>
</dbReference>
<comment type="similarity">
    <text evidence="1">Belongs to the UPF0047 family.</text>
</comment>
<dbReference type="PANTHER" id="PTHR30615:SF8">
    <property type="entry name" value="UPF0047 PROTEIN C4A8.02C"/>
    <property type="match status" value="1"/>
</dbReference>
<evidence type="ECO:0000256" key="1">
    <source>
        <dbReference type="ARBA" id="ARBA00005534"/>
    </source>
</evidence>
<comment type="caution">
    <text evidence="2">The sequence shown here is derived from an EMBL/GenBank/DDBJ whole genome shotgun (WGS) entry which is preliminary data.</text>
</comment>
<dbReference type="Pfam" id="PF01894">
    <property type="entry name" value="YjbQ"/>
    <property type="match status" value="1"/>
</dbReference>
<dbReference type="RefSeq" id="WP_186871726.1">
    <property type="nucleotide sequence ID" value="NZ_JACOOR010000003.1"/>
</dbReference>
<dbReference type="EMBL" id="JACOOR010000003">
    <property type="protein sequence ID" value="MBC5659362.1"/>
    <property type="molecule type" value="Genomic_DNA"/>
</dbReference>
<gene>
    <name evidence="2" type="ORF">H8S44_06220</name>
</gene>
<accession>A0A923RLK6</accession>
<dbReference type="AlphaFoldDB" id="A0A923RLK6"/>
<dbReference type="Proteomes" id="UP000649345">
    <property type="component" value="Unassembled WGS sequence"/>
</dbReference>
<dbReference type="PANTHER" id="PTHR30615">
    <property type="entry name" value="UNCHARACTERIZED PROTEIN YJBQ-RELATED"/>
    <property type="match status" value="1"/>
</dbReference>
<dbReference type="Gene3D" id="2.60.120.460">
    <property type="entry name" value="YjbQ-like"/>
    <property type="match status" value="1"/>
</dbReference>
<dbReference type="InterPro" id="IPR035917">
    <property type="entry name" value="YjbQ-like_sf"/>
</dbReference>
<proteinExistence type="inferred from homology"/>
<evidence type="ECO:0000313" key="2">
    <source>
        <dbReference type="EMBL" id="MBC5659362.1"/>
    </source>
</evidence>
<organism evidence="2 3">
    <name type="scientific">Anaerosacchariphilus hominis</name>
    <dbReference type="NCBI Taxonomy" id="2763017"/>
    <lineage>
        <taxon>Bacteria</taxon>
        <taxon>Bacillati</taxon>
        <taxon>Bacillota</taxon>
        <taxon>Clostridia</taxon>
        <taxon>Lachnospirales</taxon>
        <taxon>Lachnospiraceae</taxon>
        <taxon>Anaerosacchariphilus</taxon>
    </lineage>
</organism>
<dbReference type="SUPFAM" id="SSF111038">
    <property type="entry name" value="YjbQ-like"/>
    <property type="match status" value="1"/>
</dbReference>
<protein>
    <submittedName>
        <fullName evidence="2">YjbQ family protein</fullName>
    </submittedName>
</protein>
<keyword evidence="3" id="KW-1185">Reference proteome</keyword>